<evidence type="ECO:0000256" key="2">
    <source>
        <dbReference type="PIRSR" id="PIRSR000390-1"/>
    </source>
</evidence>
<dbReference type="Gene3D" id="3.40.640.10">
    <property type="entry name" value="Type I PLP-dependent aspartate aminotransferase-like (Major domain)"/>
    <property type="match status" value="1"/>
</dbReference>
<dbReference type="InterPro" id="IPR000653">
    <property type="entry name" value="DegT/StrS_aminotransferase"/>
</dbReference>
<dbReference type="InterPro" id="IPR015422">
    <property type="entry name" value="PyrdxlP-dep_Trfase_small"/>
</dbReference>
<dbReference type="GO" id="GO:0000271">
    <property type="term" value="P:polysaccharide biosynthetic process"/>
    <property type="evidence" value="ECO:0007669"/>
    <property type="project" value="TreeGrafter"/>
</dbReference>
<dbReference type="InterPro" id="IPR015421">
    <property type="entry name" value="PyrdxlP-dep_Trfase_major"/>
</dbReference>
<accession>A0A848GDQ0</accession>
<evidence type="ECO:0000256" key="1">
    <source>
        <dbReference type="ARBA" id="ARBA00037999"/>
    </source>
</evidence>
<keyword evidence="5" id="KW-0808">Transferase</keyword>
<evidence type="ECO:0000313" key="6">
    <source>
        <dbReference type="Proteomes" id="UP000583266"/>
    </source>
</evidence>
<dbReference type="EMBL" id="JABBGC010000001">
    <property type="protein sequence ID" value="NML35841.1"/>
    <property type="molecule type" value="Genomic_DNA"/>
</dbReference>
<dbReference type="SUPFAM" id="SSF53383">
    <property type="entry name" value="PLP-dependent transferases"/>
    <property type="match status" value="1"/>
</dbReference>
<dbReference type="GO" id="GO:0008483">
    <property type="term" value="F:transaminase activity"/>
    <property type="evidence" value="ECO:0007669"/>
    <property type="project" value="UniProtKB-KW"/>
</dbReference>
<feature type="modified residue" description="N6-(pyridoxal phosphate)lysine" evidence="3">
    <location>
        <position position="184"/>
    </location>
</feature>
<dbReference type="Pfam" id="PF01041">
    <property type="entry name" value="DegT_DnrJ_EryC1"/>
    <property type="match status" value="1"/>
</dbReference>
<dbReference type="RefSeq" id="WP_169223029.1">
    <property type="nucleotide sequence ID" value="NZ_JABBGC010000001.1"/>
</dbReference>
<name>A0A848GDQ0_9BACT</name>
<evidence type="ECO:0000313" key="5">
    <source>
        <dbReference type="EMBL" id="NML35841.1"/>
    </source>
</evidence>
<feature type="active site" description="Proton acceptor" evidence="2">
    <location>
        <position position="184"/>
    </location>
</feature>
<dbReference type="PANTHER" id="PTHR30244:SF34">
    <property type="entry name" value="DTDP-4-AMINO-4,6-DIDEOXYGALACTOSE TRANSAMINASE"/>
    <property type="match status" value="1"/>
</dbReference>
<sequence length="376" mass="42073">MSYKIPLFDLNFDEREEKAIVETIRSNWISIGPRCEEMERIFAEMLGVKYAIGMSNCTTALHLAYLAVGIEEGDEVICPSLSFVATANAIRYIGAKPVFCDIENYDDLNISAARIEAAITPKTKAIVVMHFAGFPCDMDAIMAIAAKHNLRVVEDACHGPLSEYKGKKLGTIGEVGCFSFFSNKNISTGEGGMIVTNDEQVARRVKSLRSHGMTTMSYQRAKGHATSYDVVEVGYNYRMDDMRAAIAIVQFGKLQEDLNKRVKVRELYLTELKSLEDKIYVPFAGNTEFVSNYIFPIVLKNSDVENRDNVRERIHAKGVQTSVHYPAIHRFSAYKPFGANVPMTEYVTDNEITLPMYASLSGEDIKFIVDSLKDSI</sequence>
<dbReference type="PIRSF" id="PIRSF000390">
    <property type="entry name" value="PLP_StrS"/>
    <property type="match status" value="1"/>
</dbReference>
<dbReference type="PANTHER" id="PTHR30244">
    <property type="entry name" value="TRANSAMINASE"/>
    <property type="match status" value="1"/>
</dbReference>
<keyword evidence="6" id="KW-1185">Reference proteome</keyword>
<gene>
    <name evidence="5" type="ORF">HHL17_01410</name>
</gene>
<dbReference type="Proteomes" id="UP000583266">
    <property type="component" value="Unassembled WGS sequence"/>
</dbReference>
<keyword evidence="3 4" id="KW-0663">Pyridoxal phosphate</keyword>
<protein>
    <submittedName>
        <fullName evidence="5">DegT/DnrJ/EryC1/StrS family aminotransferase</fullName>
    </submittedName>
</protein>
<comment type="similarity">
    <text evidence="1 4">Belongs to the DegT/DnrJ/EryC1 family.</text>
</comment>
<proteinExistence type="inferred from homology"/>
<reference evidence="5 6" key="1">
    <citation type="submission" date="2020-04" db="EMBL/GenBank/DDBJ databases">
        <title>Chitinophaga sp. G-6-1-13 sp. nov., isolated from soil.</title>
        <authorList>
            <person name="Dahal R.H."/>
            <person name="Chaudhary D.K."/>
        </authorList>
    </citation>
    <scope>NUCLEOTIDE SEQUENCE [LARGE SCALE GENOMIC DNA]</scope>
    <source>
        <strain evidence="5 6">G-6-1-13</strain>
    </source>
</reference>
<dbReference type="CDD" id="cd00616">
    <property type="entry name" value="AHBA_syn"/>
    <property type="match status" value="1"/>
</dbReference>
<comment type="caution">
    <text evidence="5">The sequence shown here is derived from an EMBL/GenBank/DDBJ whole genome shotgun (WGS) entry which is preliminary data.</text>
</comment>
<keyword evidence="5" id="KW-0032">Aminotransferase</keyword>
<evidence type="ECO:0000256" key="4">
    <source>
        <dbReference type="RuleBase" id="RU004508"/>
    </source>
</evidence>
<evidence type="ECO:0000256" key="3">
    <source>
        <dbReference type="PIRSR" id="PIRSR000390-2"/>
    </source>
</evidence>
<dbReference type="Gene3D" id="3.90.1150.10">
    <property type="entry name" value="Aspartate Aminotransferase, domain 1"/>
    <property type="match status" value="1"/>
</dbReference>
<organism evidence="5 6">
    <name type="scientific">Chitinophaga fulva</name>
    <dbReference type="NCBI Taxonomy" id="2728842"/>
    <lineage>
        <taxon>Bacteria</taxon>
        <taxon>Pseudomonadati</taxon>
        <taxon>Bacteroidota</taxon>
        <taxon>Chitinophagia</taxon>
        <taxon>Chitinophagales</taxon>
        <taxon>Chitinophagaceae</taxon>
        <taxon>Chitinophaga</taxon>
    </lineage>
</organism>
<dbReference type="GO" id="GO:0030170">
    <property type="term" value="F:pyridoxal phosphate binding"/>
    <property type="evidence" value="ECO:0007669"/>
    <property type="project" value="TreeGrafter"/>
</dbReference>
<dbReference type="InterPro" id="IPR015424">
    <property type="entry name" value="PyrdxlP-dep_Trfase"/>
</dbReference>
<dbReference type="AlphaFoldDB" id="A0A848GDQ0"/>